<evidence type="ECO:0000313" key="1">
    <source>
        <dbReference type="EMBL" id="KKL25036.1"/>
    </source>
</evidence>
<organism evidence="1">
    <name type="scientific">marine sediment metagenome</name>
    <dbReference type="NCBI Taxonomy" id="412755"/>
    <lineage>
        <taxon>unclassified sequences</taxon>
        <taxon>metagenomes</taxon>
        <taxon>ecological metagenomes</taxon>
    </lineage>
</organism>
<comment type="caution">
    <text evidence="1">The sequence shown here is derived from an EMBL/GenBank/DDBJ whole genome shotgun (WGS) entry which is preliminary data.</text>
</comment>
<protein>
    <submittedName>
        <fullName evidence="1">Uncharacterized protein</fullName>
    </submittedName>
</protein>
<feature type="non-terminal residue" evidence="1">
    <location>
        <position position="88"/>
    </location>
</feature>
<proteinExistence type="predicted"/>
<dbReference type="EMBL" id="LAZR01036367">
    <property type="protein sequence ID" value="KKL25036.1"/>
    <property type="molecule type" value="Genomic_DNA"/>
</dbReference>
<gene>
    <name evidence="1" type="ORF">LCGC14_2409310</name>
</gene>
<accession>A0A0F9E551</accession>
<dbReference type="AlphaFoldDB" id="A0A0F9E551"/>
<sequence>MECIKCGETKESEFYPSSLKVYDYRCKRCVCEYSRKWREPHKEHFRNYMRMHPGENRENFKRWYANNRERHYEMRKRYAQANPQRHKA</sequence>
<name>A0A0F9E551_9ZZZZ</name>
<reference evidence="1" key="1">
    <citation type="journal article" date="2015" name="Nature">
        <title>Complex archaea that bridge the gap between prokaryotes and eukaryotes.</title>
        <authorList>
            <person name="Spang A."/>
            <person name="Saw J.H."/>
            <person name="Jorgensen S.L."/>
            <person name="Zaremba-Niedzwiedzka K."/>
            <person name="Martijn J."/>
            <person name="Lind A.E."/>
            <person name="van Eijk R."/>
            <person name="Schleper C."/>
            <person name="Guy L."/>
            <person name="Ettema T.J."/>
        </authorList>
    </citation>
    <scope>NUCLEOTIDE SEQUENCE</scope>
</reference>